<organism evidence="1 2">
    <name type="scientific">candidate division TA06 bacterium</name>
    <dbReference type="NCBI Taxonomy" id="2250710"/>
    <lineage>
        <taxon>Bacteria</taxon>
        <taxon>Bacteria division TA06</taxon>
    </lineage>
</organism>
<accession>A0A660SDC8</accession>
<feature type="non-terminal residue" evidence="1">
    <location>
        <position position="1"/>
    </location>
</feature>
<dbReference type="Proteomes" id="UP000271125">
    <property type="component" value="Unassembled WGS sequence"/>
</dbReference>
<proteinExistence type="predicted"/>
<evidence type="ECO:0000313" key="1">
    <source>
        <dbReference type="EMBL" id="RKX68794.1"/>
    </source>
</evidence>
<comment type="caution">
    <text evidence="1">The sequence shown here is derived from an EMBL/GenBank/DDBJ whole genome shotgun (WGS) entry which is preliminary data.</text>
</comment>
<gene>
    <name evidence="1" type="ORF">DRP43_05110</name>
</gene>
<reference evidence="1 2" key="1">
    <citation type="submission" date="2018-06" db="EMBL/GenBank/DDBJ databases">
        <title>Extensive metabolic versatility and redundancy in microbially diverse, dynamic hydrothermal sediments.</title>
        <authorList>
            <person name="Dombrowski N."/>
            <person name="Teske A."/>
            <person name="Baker B.J."/>
        </authorList>
    </citation>
    <scope>NUCLEOTIDE SEQUENCE [LARGE SCALE GENOMIC DNA]</scope>
    <source>
        <strain evidence="1">B10_G13</strain>
    </source>
</reference>
<protein>
    <submittedName>
        <fullName evidence="1">Uncharacterized protein</fullName>
    </submittedName>
</protein>
<evidence type="ECO:0000313" key="2">
    <source>
        <dbReference type="Proteomes" id="UP000271125"/>
    </source>
</evidence>
<name>A0A660SDC8_UNCT6</name>
<dbReference type="AlphaFoldDB" id="A0A660SDC8"/>
<dbReference type="EMBL" id="QNBD01000240">
    <property type="protein sequence ID" value="RKX68794.1"/>
    <property type="molecule type" value="Genomic_DNA"/>
</dbReference>
<sequence>NKGCHYPETIISEIYDLFNGDPTWEKAGEDLELNANAKNDFADVIFKNLSTGNGGIWCDLLGYSNQGVNIGTISGKRNKSYWHGEKSLPTSLIGENDGEIASNWVKMGCAAFNPTIYVSHSYYGHGLSPEFAECTSTFTSEFIKNWMIDDNSSRYGSPISGQSYGYDVSGQANYWKDGALRIRSCVTNYNKSLVTFVRIFKRTFKKDTTKGDSTRWDDLIYEKAFPIYKYSRGLPGDPVFLTSKKILGGVGISSIILEITDMDMTGEIAHRTYALHIEGGEEDSSYVKILDINGCYIGHSTSFTWTTNDYAVFQKLYYKKDNGSWVFLDSLNGNVRNYTFTPTSTGGYQIKIEFYLDAFTPIVATSDTFQVYYEPPPPPSPLHLSGYVDSFSTKAWAGHYAHLSWIFNRPDSSHTETDSFVMFKDNNRVLSLPYTLNGWRDPVKYGYIGESHTYQLYAWYHWLPPYAHTDVFLLSNLLTLTAESSTPPGSGCPYFYIKENGAYIPQNTIMHYGYGNKHDDYLFNYNLGEKGALRKKRIIDDRGENPKRVMEAAISENEIERDYIDRLNLKAIKYDASYNLALNGEGEYIFWKDVYKIDSCKNAVGEDILPLVSNSGEGYYVALPGDTIYIYADIRNGDKADIGEKRNKDSGILIGSGVKPKEKGGNVEPSIEIEYTGGKGWLSGGEIYPREYVYPIYNNIPLGSRIRLIIRNEVKIDYISFPRAEDVKYNEIELKPINPMLRGKNVIEEIIKEDSVYINLVKGDTLYFSFPRIPPANGENVSYILETDGYYNADNNGRCNGTGNVFKKKDIEIKNGIVHLHLRDRTFSHYEIYSISGRRIGEGAIEKCGIKIGGLCRGVYFIKLKGKEGIETDKFEVIR</sequence>